<evidence type="ECO:0000313" key="2">
    <source>
        <dbReference type="Proteomes" id="UP000013237"/>
    </source>
</evidence>
<reference evidence="1 2" key="1">
    <citation type="submission" date="2013-02" db="EMBL/GenBank/DDBJ databases">
        <title>Insights into the proteome of triclosan-resistant Pseudomonas putida TRO1, isolated from activated sludge.</title>
        <authorList>
            <person name="Lolas I.B."/>
            <person name="Almeida B."/>
            <person name="Starnawski P.M."/>
            <person name="Soenderkaer M."/>
            <person name="Nielsen K.L."/>
            <person name="Nielsen J.L."/>
        </authorList>
    </citation>
    <scope>NUCLEOTIDE SEQUENCE [LARGE SCALE GENOMIC DNA]</scope>
    <source>
        <strain evidence="1 2">TRO1</strain>
    </source>
</reference>
<dbReference type="NCBIfam" id="TIGR03696">
    <property type="entry name" value="Rhs_assc_core"/>
    <property type="match status" value="1"/>
</dbReference>
<dbReference type="RefSeq" id="WP_004575015.1">
    <property type="nucleotide sequence ID" value="NZ_APBQ01000029.1"/>
</dbReference>
<dbReference type="AlphaFoldDB" id="A0AAD2WE48"/>
<sequence>MLRYTPYGWHMAADHSTLAFNDQPFDKASDGYLLGNGRRGYKPRLMRFCSPDNLSPFQSGGINSYAYCQGDPINFVDPSGHTGVKPPHQILAARELPPPPQLNIPRALKQRSPQLMLDDYLKLLNNKKPSFYTMESLERLKGPHTDVMIRHSARDAYASRSSKNFSHLVIKEHRDRLILAGIDEVTLQQQSQARKAINLGIPPRKPEILPLYRGLLEIRNLYEPPTVGYPTLLSGPSALHGRNYQEQVKILRNRTIA</sequence>
<dbReference type="Gene3D" id="2.180.10.10">
    <property type="entry name" value="RHS repeat-associated core"/>
    <property type="match status" value="1"/>
</dbReference>
<proteinExistence type="predicted"/>
<accession>A0AAD2WE48</accession>
<comment type="caution">
    <text evidence="1">The sequence shown here is derived from an EMBL/GenBank/DDBJ whole genome shotgun (WGS) entry which is preliminary data.</text>
</comment>
<organism evidence="1 2">
    <name type="scientific">Pseudomonas putida TRO1</name>
    <dbReference type="NCBI Taxonomy" id="1227924"/>
    <lineage>
        <taxon>Bacteria</taxon>
        <taxon>Pseudomonadati</taxon>
        <taxon>Pseudomonadota</taxon>
        <taxon>Gammaproteobacteria</taxon>
        <taxon>Pseudomonadales</taxon>
        <taxon>Pseudomonadaceae</taxon>
        <taxon>Pseudomonas</taxon>
    </lineage>
</organism>
<dbReference type="SUPFAM" id="SSF56399">
    <property type="entry name" value="ADP-ribosylation"/>
    <property type="match status" value="1"/>
</dbReference>
<evidence type="ECO:0008006" key="3">
    <source>
        <dbReference type="Google" id="ProtNLM"/>
    </source>
</evidence>
<protein>
    <recommendedName>
        <fullName evidence="3">RHS repeat-associated core domain-containing protein</fullName>
    </recommendedName>
</protein>
<name>A0AAD2WE48_PSEPU</name>
<dbReference type="Proteomes" id="UP000013237">
    <property type="component" value="Unassembled WGS sequence"/>
</dbReference>
<dbReference type="EMBL" id="APBQ01000029">
    <property type="protein sequence ID" value="ENY79039.1"/>
    <property type="molecule type" value="Genomic_DNA"/>
</dbReference>
<dbReference type="InterPro" id="IPR022385">
    <property type="entry name" value="Rhs_assc_core"/>
</dbReference>
<evidence type="ECO:0000313" key="1">
    <source>
        <dbReference type="EMBL" id="ENY79039.1"/>
    </source>
</evidence>
<gene>
    <name evidence="1" type="ORF">C206_04007</name>
</gene>